<organism evidence="2 3">
    <name type="scientific">Rickettsiella grylli</name>
    <dbReference type="NCBI Taxonomy" id="59196"/>
    <lineage>
        <taxon>Bacteria</taxon>
        <taxon>Pseudomonadati</taxon>
        <taxon>Pseudomonadota</taxon>
        <taxon>Gammaproteobacteria</taxon>
        <taxon>Legionellales</taxon>
        <taxon>Coxiellaceae</taxon>
        <taxon>Rickettsiella</taxon>
    </lineage>
</organism>
<keyword evidence="3" id="KW-1185">Reference proteome</keyword>
<reference evidence="2 3" key="1">
    <citation type="submission" date="2006-04" db="EMBL/GenBank/DDBJ databases">
        <authorList>
            <person name="Seshadri R."/>
            <person name="Federici B.A."/>
        </authorList>
    </citation>
    <scope>NUCLEOTIDE SEQUENCE [LARGE SCALE GENOMIC DNA]</scope>
</reference>
<evidence type="ECO:0000313" key="3">
    <source>
        <dbReference type="Proteomes" id="UP000054075"/>
    </source>
</evidence>
<comment type="caution">
    <text evidence="2">The sequence shown here is derived from an EMBL/GenBank/DDBJ whole genome shotgun (WGS) entry which is preliminary data.</text>
</comment>
<dbReference type="EMBL" id="AAQJ02000001">
    <property type="protein sequence ID" value="EDP45679.1"/>
    <property type="molecule type" value="Genomic_DNA"/>
</dbReference>
<dbReference type="STRING" id="59196.RICGR_0005"/>
<evidence type="ECO:0000313" key="1">
    <source>
        <dbReference type="EMBL" id="EDP45679.1"/>
    </source>
</evidence>
<protein>
    <submittedName>
        <fullName evidence="2">Uncharacterized protein</fullName>
    </submittedName>
</protein>
<dbReference type="AlphaFoldDB" id="A8PK17"/>
<dbReference type="Proteomes" id="UP000054075">
    <property type="component" value="Unassembled WGS sequence"/>
</dbReference>
<reference evidence="2 3" key="2">
    <citation type="submission" date="2007-10" db="EMBL/GenBank/DDBJ databases">
        <authorList>
            <person name="Myers G.S."/>
        </authorList>
    </citation>
    <scope>NUCLEOTIDE SEQUENCE [LARGE SCALE GENOMIC DNA]</scope>
</reference>
<name>A8PK17_9COXI</name>
<gene>
    <name evidence="2" type="ORF">RICGR_0005</name>
    <name evidence="1" type="ORF">RICGR_1539</name>
</gene>
<accession>A8PK17</accession>
<evidence type="ECO:0000313" key="2">
    <source>
        <dbReference type="EMBL" id="EDP45968.1"/>
    </source>
</evidence>
<sequence length="47" mass="5569">MINSLLNFLEKYIEGILRDKMKAYKINRKITEKINLDLIGSMLIEKI</sequence>
<dbReference type="EMBL" id="AAQJ02000001">
    <property type="protein sequence ID" value="EDP45968.1"/>
    <property type="molecule type" value="Genomic_DNA"/>
</dbReference>
<proteinExistence type="predicted"/>